<dbReference type="SUPFAM" id="SSF46955">
    <property type="entry name" value="Putative DNA-binding domain"/>
    <property type="match status" value="1"/>
</dbReference>
<feature type="compositionally biased region" description="Acidic residues" evidence="1">
    <location>
        <begin position="317"/>
        <end position="335"/>
    </location>
</feature>
<dbReference type="RefSeq" id="WP_271431521.1">
    <property type="nucleotide sequence ID" value="NZ_JAQIOY010000002.1"/>
</dbReference>
<feature type="compositionally biased region" description="Acidic residues" evidence="1">
    <location>
        <begin position="190"/>
        <end position="217"/>
    </location>
</feature>
<dbReference type="EMBL" id="JAQIOY010000002">
    <property type="protein sequence ID" value="MDA7424158.1"/>
    <property type="molecule type" value="Genomic_DNA"/>
</dbReference>
<sequence length="402" mass="41965">MAKSRDAFRTISEVAEWLDTPAHVLRFWESKFTQVKPVKRAGGRRYYRPADMTLLGGIKKLLHEDGMTIKGVQKILREQGVKHVSSLSIDIDSDPAMQDDKAPETPADTEADAPFIEVEQSAEESSVVAFAPAAPDAEAPGDANATEDAPAVSDDSDDTEPMAQDDIETTDAVAEIAASSGDGQSGVEQTDLDDPIEEAEDAPAEELTPAEEIEPSEAEIALSTTEDAGEDSAATAAPLVDEMSPEAEKMAEAEDTGADIDSGGDSVGEIAATAEIGETAPEDTVEEVAEDASDAASGGSALPAFLTRSMADRQQSEDDQDVAAEEPTDDTPELADETVVASGAAALAAKAGDAETVDVNGSTDTTQGVLGLLASKREFSAAEIEALRAQRSALRALVDRLN</sequence>
<evidence type="ECO:0000313" key="4">
    <source>
        <dbReference type="Proteomes" id="UP001210720"/>
    </source>
</evidence>
<comment type="caution">
    <text evidence="3">The sequence shown here is derived from an EMBL/GenBank/DDBJ whole genome shotgun (WGS) entry which is preliminary data.</text>
</comment>
<name>A0ABT4XQD7_9RHOB</name>
<dbReference type="Gene3D" id="1.10.1660.10">
    <property type="match status" value="1"/>
</dbReference>
<feature type="compositionally biased region" description="Acidic residues" evidence="1">
    <location>
        <begin position="280"/>
        <end position="293"/>
    </location>
</feature>
<organism evidence="3 4">
    <name type="scientific">Thalassococcus lentus</name>
    <dbReference type="NCBI Taxonomy" id="1210524"/>
    <lineage>
        <taxon>Bacteria</taxon>
        <taxon>Pseudomonadati</taxon>
        <taxon>Pseudomonadota</taxon>
        <taxon>Alphaproteobacteria</taxon>
        <taxon>Rhodobacterales</taxon>
        <taxon>Roseobacteraceae</taxon>
        <taxon>Thalassococcus</taxon>
    </lineage>
</organism>
<evidence type="ECO:0000256" key="1">
    <source>
        <dbReference type="SAM" id="MobiDB-lite"/>
    </source>
</evidence>
<dbReference type="SMART" id="SM00422">
    <property type="entry name" value="HTH_MERR"/>
    <property type="match status" value="1"/>
</dbReference>
<dbReference type="Pfam" id="PF13411">
    <property type="entry name" value="MerR_1"/>
    <property type="match status" value="1"/>
</dbReference>
<feature type="region of interest" description="Disordered" evidence="1">
    <location>
        <begin position="86"/>
        <end position="108"/>
    </location>
</feature>
<dbReference type="PROSITE" id="PS50937">
    <property type="entry name" value="HTH_MERR_2"/>
    <property type="match status" value="1"/>
</dbReference>
<reference evidence="3 4" key="1">
    <citation type="submission" date="2023-01" db="EMBL/GenBank/DDBJ databases">
        <title>Thalassococcus onchidii sp. nov., isolated from a marine invertebrate from the South China Sea.</title>
        <authorList>
            <person name="Xu S."/>
            <person name="Liu Z."/>
            <person name="Xu Y."/>
        </authorList>
    </citation>
    <scope>NUCLEOTIDE SEQUENCE [LARGE SCALE GENOMIC DNA]</scope>
    <source>
        <strain evidence="3 4">KCTC 32084</strain>
    </source>
</reference>
<dbReference type="InterPro" id="IPR009061">
    <property type="entry name" value="DNA-bd_dom_put_sf"/>
</dbReference>
<feature type="region of interest" description="Disordered" evidence="1">
    <location>
        <begin position="135"/>
        <end position="335"/>
    </location>
</feature>
<dbReference type="CDD" id="cd04765">
    <property type="entry name" value="HTH_MlrA-like_sg2"/>
    <property type="match status" value="1"/>
</dbReference>
<evidence type="ECO:0000259" key="2">
    <source>
        <dbReference type="PROSITE" id="PS50937"/>
    </source>
</evidence>
<proteinExistence type="predicted"/>
<feature type="compositionally biased region" description="Low complexity" evidence="1">
    <location>
        <begin position="268"/>
        <end position="279"/>
    </location>
</feature>
<feature type="domain" description="HTH merR-type" evidence="2">
    <location>
        <begin position="10"/>
        <end position="78"/>
    </location>
</feature>
<keyword evidence="4" id="KW-1185">Reference proteome</keyword>
<feature type="compositionally biased region" description="Low complexity" evidence="1">
    <location>
        <begin position="294"/>
        <end position="304"/>
    </location>
</feature>
<dbReference type="InterPro" id="IPR000551">
    <property type="entry name" value="MerR-type_HTH_dom"/>
</dbReference>
<protein>
    <submittedName>
        <fullName evidence="3">MerR family transcriptional regulator</fullName>
    </submittedName>
</protein>
<accession>A0ABT4XQD7</accession>
<dbReference type="Proteomes" id="UP001210720">
    <property type="component" value="Unassembled WGS sequence"/>
</dbReference>
<gene>
    <name evidence="3" type="ORF">PFY00_05430</name>
</gene>
<evidence type="ECO:0000313" key="3">
    <source>
        <dbReference type="EMBL" id="MDA7424158.1"/>
    </source>
</evidence>
<feature type="compositionally biased region" description="Acidic residues" evidence="1">
    <location>
        <begin position="154"/>
        <end position="169"/>
    </location>
</feature>